<comment type="caution">
    <text evidence="1">The sequence shown here is derived from an EMBL/GenBank/DDBJ whole genome shotgun (WGS) entry which is preliminary data.</text>
</comment>
<dbReference type="RefSeq" id="WP_190941854.1">
    <property type="nucleotide sequence ID" value="NZ_JACJSI010000030.1"/>
</dbReference>
<sequence>MKTEIETMLLGEMAISEAELILQMVQARLEEGQKVKVNPWIMADVRLDVDLMQREEILNRAFEALSQKQKN</sequence>
<proteinExistence type="predicted"/>
<gene>
    <name evidence="1" type="ORF">H6G97_16795</name>
</gene>
<organism evidence="1 2">
    <name type="scientific">Nostoc flagelliforme FACHB-838</name>
    <dbReference type="NCBI Taxonomy" id="2692904"/>
    <lineage>
        <taxon>Bacteria</taxon>
        <taxon>Bacillati</taxon>
        <taxon>Cyanobacteriota</taxon>
        <taxon>Cyanophyceae</taxon>
        <taxon>Nostocales</taxon>
        <taxon>Nostocaceae</taxon>
        <taxon>Nostoc</taxon>
    </lineage>
</organism>
<dbReference type="EMBL" id="JACJSI010000030">
    <property type="protein sequence ID" value="MBD2531152.1"/>
    <property type="molecule type" value="Genomic_DNA"/>
</dbReference>
<evidence type="ECO:0000313" key="1">
    <source>
        <dbReference type="EMBL" id="MBD2531152.1"/>
    </source>
</evidence>
<reference evidence="1 2" key="1">
    <citation type="journal article" date="2020" name="ISME J.">
        <title>Comparative genomics reveals insights into cyanobacterial evolution and habitat adaptation.</title>
        <authorList>
            <person name="Chen M.Y."/>
            <person name="Teng W.K."/>
            <person name="Zhao L."/>
            <person name="Hu C.X."/>
            <person name="Zhou Y.K."/>
            <person name="Han B.P."/>
            <person name="Song L.R."/>
            <person name="Shu W.S."/>
        </authorList>
    </citation>
    <scope>NUCLEOTIDE SEQUENCE [LARGE SCALE GENOMIC DNA]</scope>
    <source>
        <strain evidence="1 2">FACHB-838</strain>
    </source>
</reference>
<protein>
    <submittedName>
        <fullName evidence="1">Uncharacterized protein</fullName>
    </submittedName>
</protein>
<name>A0ABR8DNX2_9NOSO</name>
<keyword evidence="2" id="KW-1185">Reference proteome</keyword>
<dbReference type="Proteomes" id="UP000623440">
    <property type="component" value="Unassembled WGS sequence"/>
</dbReference>
<accession>A0ABR8DNX2</accession>
<evidence type="ECO:0000313" key="2">
    <source>
        <dbReference type="Proteomes" id="UP000623440"/>
    </source>
</evidence>